<name>F6D6W1_METPW</name>
<dbReference type="Gene3D" id="1.10.1060.10">
    <property type="entry name" value="Alpha-helical ferredoxin"/>
    <property type="match status" value="1"/>
</dbReference>
<dbReference type="Pfam" id="PF13187">
    <property type="entry name" value="Fer4_9"/>
    <property type="match status" value="1"/>
</dbReference>
<protein>
    <submittedName>
        <fullName evidence="2">Aldo/keto reductase</fullName>
    </submittedName>
</protein>
<dbReference type="InterPro" id="IPR023210">
    <property type="entry name" value="NADP_OxRdtase_dom"/>
</dbReference>
<dbReference type="InterPro" id="IPR017900">
    <property type="entry name" value="4Fe4S_Fe_S_CS"/>
</dbReference>
<dbReference type="PANTHER" id="PTHR43312">
    <property type="entry name" value="D-THREO-ALDOSE 1-DEHYDROGENASE"/>
    <property type="match status" value="1"/>
</dbReference>
<dbReference type="PANTHER" id="PTHR43312:SF2">
    <property type="entry name" value="OXIDOREDUCTASE"/>
    <property type="match status" value="1"/>
</dbReference>
<evidence type="ECO:0000313" key="2">
    <source>
        <dbReference type="EMBL" id="AEG18999.1"/>
    </source>
</evidence>
<sequence length="399" mass="45511">MRSKFASKTCWGDEYMLYRKLGSTKEEVSILGFGCMRLPVLDDKPDKIDNKLATSMIHYAIDNGVNYIDTAYPYHGNSLSEGGMSEVFLGEALKGGYREKVTLATKLPSWIIEDKKDFEFYLNQQLDRLQTDKIDFYLLHTLNRTYWPKLENLGVTDFLDAAIADEKIKYTGFSFHDDFEVLPEIISAYNWDVCQLQYNYMDKNYQAGIDGLRYASDQGLGVVVMEPLKGGVLANNVPLEVQSIWDMAEIKRTPVEWAFRYLWDDPQIDVVLSGMSSIEQVVENIKIADEGHPNSLTFDEKDLIREAKYEYRQRIKVGCTGCGYCMPCPSGVDIPHVLNQLNHFYMFDDPSGARSHYYGILKESERAINCTECGECEKQCPQGVSIIKSLKEVVEKFGS</sequence>
<dbReference type="InterPro" id="IPR009051">
    <property type="entry name" value="Helical_ferredxn"/>
</dbReference>
<dbReference type="Gene3D" id="3.20.20.100">
    <property type="entry name" value="NADP-dependent oxidoreductase domain"/>
    <property type="match status" value="1"/>
</dbReference>
<dbReference type="EMBL" id="CP002772">
    <property type="protein sequence ID" value="AEG18999.1"/>
    <property type="molecule type" value="Genomic_DNA"/>
</dbReference>
<dbReference type="STRING" id="868131.MSWAN_1990"/>
<evidence type="ECO:0000259" key="1">
    <source>
        <dbReference type="PROSITE" id="PS51379"/>
    </source>
</evidence>
<dbReference type="AlphaFoldDB" id="F6D6W1"/>
<dbReference type="SUPFAM" id="SSF51430">
    <property type="entry name" value="NAD(P)-linked oxidoreductase"/>
    <property type="match status" value="1"/>
</dbReference>
<dbReference type="GO" id="GO:0016491">
    <property type="term" value="F:oxidoreductase activity"/>
    <property type="evidence" value="ECO:0007669"/>
    <property type="project" value="UniProtKB-ARBA"/>
</dbReference>
<keyword evidence="3" id="KW-1185">Reference proteome</keyword>
<dbReference type="KEGG" id="mew:MSWAN_1990"/>
<dbReference type="CDD" id="cd19096">
    <property type="entry name" value="AKR_Fe-S_oxidoreductase"/>
    <property type="match status" value="1"/>
</dbReference>
<dbReference type="SUPFAM" id="SSF46548">
    <property type="entry name" value="alpha-helical ferredoxin"/>
    <property type="match status" value="1"/>
</dbReference>
<dbReference type="InterPro" id="IPR053135">
    <property type="entry name" value="AKR2_Oxidoreductase"/>
</dbReference>
<proteinExistence type="predicted"/>
<dbReference type="eggNOG" id="arCOG01624">
    <property type="taxonomic scope" value="Archaea"/>
</dbReference>
<dbReference type="HOGENOM" id="CLU_023205_3_2_2"/>
<accession>F6D6W1</accession>
<dbReference type="Proteomes" id="UP000009231">
    <property type="component" value="Chromosome"/>
</dbReference>
<dbReference type="GO" id="GO:0051536">
    <property type="term" value="F:iron-sulfur cluster binding"/>
    <property type="evidence" value="ECO:0007669"/>
    <property type="project" value="InterPro"/>
</dbReference>
<dbReference type="Pfam" id="PF00248">
    <property type="entry name" value="Aldo_ket_red"/>
    <property type="match status" value="1"/>
</dbReference>
<dbReference type="InterPro" id="IPR036812">
    <property type="entry name" value="NAD(P)_OxRdtase_dom_sf"/>
</dbReference>
<evidence type="ECO:0000313" key="3">
    <source>
        <dbReference type="Proteomes" id="UP000009231"/>
    </source>
</evidence>
<gene>
    <name evidence="2" type="ordered locus">MSWAN_1990</name>
</gene>
<dbReference type="PROSITE" id="PS00198">
    <property type="entry name" value="4FE4S_FER_1"/>
    <property type="match status" value="1"/>
</dbReference>
<feature type="domain" description="4Fe-4S ferredoxin-type" evidence="1">
    <location>
        <begin position="358"/>
        <end position="390"/>
    </location>
</feature>
<dbReference type="InterPro" id="IPR017896">
    <property type="entry name" value="4Fe4S_Fe-S-bd"/>
</dbReference>
<organism evidence="2 3">
    <name type="scientific">Methanobacterium paludis (strain DSM 25820 / JCM 18151 / SWAN1)</name>
    <dbReference type="NCBI Taxonomy" id="868131"/>
    <lineage>
        <taxon>Archaea</taxon>
        <taxon>Methanobacteriati</taxon>
        <taxon>Methanobacteriota</taxon>
        <taxon>Methanomada group</taxon>
        <taxon>Methanobacteria</taxon>
        <taxon>Methanobacteriales</taxon>
        <taxon>Methanobacteriaceae</taxon>
        <taxon>Methanobacterium</taxon>
    </lineage>
</organism>
<dbReference type="PROSITE" id="PS51379">
    <property type="entry name" value="4FE4S_FER_2"/>
    <property type="match status" value="1"/>
</dbReference>
<reference evidence="2 3" key="1">
    <citation type="journal article" date="2014" name="Int. J. Syst. Evol. Microbiol.">
        <title>Methanobacterium paludis sp. nov. and a novel strain of Methanobacterium lacus isolated from northern peatlands.</title>
        <authorList>
            <person name="Cadillo-Quiroz H."/>
            <person name="Brauer S.L."/>
            <person name="Goodson N."/>
            <person name="Yavitt J.B."/>
            <person name="Zinder S.H."/>
        </authorList>
    </citation>
    <scope>NUCLEOTIDE SEQUENCE [LARGE SCALE GENOMIC DNA]</scope>
    <source>
        <strain evidence="3">DSM 25820 / JCM 18151 / SWAN1</strain>
    </source>
</reference>